<name>A0ABZ1F9U1_9ACTN</name>
<dbReference type="RefSeq" id="WP_326616320.1">
    <property type="nucleotide sequence ID" value="NZ_CP109106.1"/>
</dbReference>
<reference evidence="1 2" key="1">
    <citation type="submission" date="2022-10" db="EMBL/GenBank/DDBJ databases">
        <title>The complete genomes of actinobacterial strains from the NBC collection.</title>
        <authorList>
            <person name="Joergensen T.S."/>
            <person name="Alvarez Arevalo M."/>
            <person name="Sterndorff E.B."/>
            <person name="Faurdal D."/>
            <person name="Vuksanovic O."/>
            <person name="Mourched A.-S."/>
            <person name="Charusanti P."/>
            <person name="Shaw S."/>
            <person name="Blin K."/>
            <person name="Weber T."/>
        </authorList>
    </citation>
    <scope>NUCLEOTIDE SEQUENCE [LARGE SCALE GENOMIC DNA]</scope>
    <source>
        <strain evidence="1 2">NBC 01774</strain>
    </source>
</reference>
<dbReference type="Proteomes" id="UP001344251">
    <property type="component" value="Chromosome"/>
</dbReference>
<organism evidence="1 2">
    <name type="scientific">Streptomyces decoyicus</name>
    <dbReference type="NCBI Taxonomy" id="249567"/>
    <lineage>
        <taxon>Bacteria</taxon>
        <taxon>Bacillati</taxon>
        <taxon>Actinomycetota</taxon>
        <taxon>Actinomycetes</taxon>
        <taxon>Kitasatosporales</taxon>
        <taxon>Streptomycetaceae</taxon>
        <taxon>Streptomyces</taxon>
    </lineage>
</organism>
<proteinExistence type="predicted"/>
<accession>A0ABZ1F9U1</accession>
<dbReference type="EMBL" id="CP109106">
    <property type="protein sequence ID" value="WSB67108.1"/>
    <property type="molecule type" value="Genomic_DNA"/>
</dbReference>
<protein>
    <submittedName>
        <fullName evidence="1">Uncharacterized protein</fullName>
    </submittedName>
</protein>
<sequence>MGMDITVLVVDWGHLMEVAPDERLEVLQESAYADDEDDEVDAGWVWPAGPDRSWLGRYEFGGTLGSYKPHFWAAQAWEDVRGTAGIALRTALDDFLSALIWSGPEADDAEHVDAGLFPSQDGLWRPGPLIARGPTTVARLNRSWQESARALPQLREPYARSAERPGRWIADFDEFSALLSGWAEAVGEAQRRQWGLIGLPI</sequence>
<evidence type="ECO:0000313" key="1">
    <source>
        <dbReference type="EMBL" id="WSB67108.1"/>
    </source>
</evidence>
<keyword evidence="2" id="KW-1185">Reference proteome</keyword>
<evidence type="ECO:0000313" key="2">
    <source>
        <dbReference type="Proteomes" id="UP001344251"/>
    </source>
</evidence>
<gene>
    <name evidence="1" type="ORF">OG863_03485</name>
</gene>